<comment type="similarity">
    <text evidence="1 2">Belongs to the ArsC family.</text>
</comment>
<dbReference type="Pfam" id="PF03960">
    <property type="entry name" value="ArsC"/>
    <property type="match status" value="1"/>
</dbReference>
<dbReference type="Proteomes" id="UP000244904">
    <property type="component" value="Unassembled WGS sequence"/>
</dbReference>
<dbReference type="Gene3D" id="3.40.30.10">
    <property type="entry name" value="Glutaredoxin"/>
    <property type="match status" value="1"/>
</dbReference>
<dbReference type="SUPFAM" id="SSF52833">
    <property type="entry name" value="Thioredoxin-like"/>
    <property type="match status" value="1"/>
</dbReference>
<dbReference type="PANTHER" id="PTHR30041:SF8">
    <property type="entry name" value="PROTEIN YFFB"/>
    <property type="match status" value="1"/>
</dbReference>
<reference evidence="4" key="1">
    <citation type="submission" date="2018-03" db="EMBL/GenBank/DDBJ databases">
        <authorList>
            <person name="Rodrigo-Torres L."/>
            <person name="Arahal R. D."/>
            <person name="Lucena T."/>
        </authorList>
    </citation>
    <scope>NUCLEOTIDE SEQUENCE [LARGE SCALE GENOMIC DNA]</scope>
    <source>
        <strain evidence="4">CECT 8871</strain>
    </source>
</reference>
<gene>
    <name evidence="3" type="ORF">PRI8871_00990</name>
</gene>
<evidence type="ECO:0000256" key="2">
    <source>
        <dbReference type="PROSITE-ProRule" id="PRU01282"/>
    </source>
</evidence>
<evidence type="ECO:0000256" key="1">
    <source>
        <dbReference type="ARBA" id="ARBA00007198"/>
    </source>
</evidence>
<evidence type="ECO:0008006" key="5">
    <source>
        <dbReference type="Google" id="ProtNLM"/>
    </source>
</evidence>
<sequence>MKLYGLKTCDTCRKARKALPEHDYVDVRDDGVPQDVLAAAYAALGADLLNTRSTTWRGLSEADRARPALDLLADHPTLMKRPLIEQDGTFYLGWTKATQAALGASDA</sequence>
<evidence type="ECO:0000313" key="3">
    <source>
        <dbReference type="EMBL" id="SPF78388.1"/>
    </source>
</evidence>
<name>A0A2R8AQL4_9RHOB</name>
<dbReference type="PROSITE" id="PS51353">
    <property type="entry name" value="ARSC"/>
    <property type="match status" value="1"/>
</dbReference>
<dbReference type="InterPro" id="IPR006660">
    <property type="entry name" value="Arsenate_reductase-like"/>
</dbReference>
<dbReference type="AlphaFoldDB" id="A0A2R8AQL4"/>
<dbReference type="OrthoDB" id="9803749at2"/>
<evidence type="ECO:0000313" key="4">
    <source>
        <dbReference type="Proteomes" id="UP000244904"/>
    </source>
</evidence>
<dbReference type="InterPro" id="IPR036249">
    <property type="entry name" value="Thioredoxin-like_sf"/>
</dbReference>
<protein>
    <recommendedName>
        <fullName evidence="5">Regulatory protein Spx</fullName>
    </recommendedName>
</protein>
<accession>A0A2R8AQL4</accession>
<organism evidence="3 4">
    <name type="scientific">Pseudoprimorskyibacter insulae</name>
    <dbReference type="NCBI Taxonomy" id="1695997"/>
    <lineage>
        <taxon>Bacteria</taxon>
        <taxon>Pseudomonadati</taxon>
        <taxon>Pseudomonadota</taxon>
        <taxon>Alphaproteobacteria</taxon>
        <taxon>Rhodobacterales</taxon>
        <taxon>Paracoccaceae</taxon>
        <taxon>Pseudoprimorskyibacter</taxon>
    </lineage>
</organism>
<dbReference type="RefSeq" id="WP_108885033.1">
    <property type="nucleotide sequence ID" value="NZ_OMOJ01000001.1"/>
</dbReference>
<dbReference type="EMBL" id="OMOJ01000001">
    <property type="protein sequence ID" value="SPF78388.1"/>
    <property type="molecule type" value="Genomic_DNA"/>
</dbReference>
<proteinExistence type="inferred from homology"/>
<keyword evidence="4" id="KW-1185">Reference proteome</keyword>
<dbReference type="PANTHER" id="PTHR30041">
    <property type="entry name" value="ARSENATE REDUCTASE"/>
    <property type="match status" value="1"/>
</dbReference>